<sequence precursor="true">MRKILLIAIGVALLAAGAWYLLANRGDGEPRILATTTIQRGTVRKVLEATGIVKAQVGAMVKIGARATGIIERMPVKVGDRVNKGDLVAVIDDREQQAEQAETEARLASVQAELSRVRQVYPLQIAEAQAQLDLAQAQYAYAQANFKRQQDLVARDVQPQDILDQARRDLDVSRNELEARQATLRRLRQEFEQELTKARRAVDVAQATLRSIKVRISYTRIITPISGLVSQVTAQEGETVVSGLQVTNLVTVIDPTRLEMWIYVDETDVGQVKPGMPVEFRVDAYQERMFQGRIEQIYPEPEIRDNIVYYRALVPLDPQQALALRPEMTTQCQIVVEQRENVPALPNTALKWVGDRQVVFVRGPDGEVREVNPQLGLQGLESSEIVNGLQVGDVVATQVVIPGLTVPQTSNGQRMAGGGGGGGGGSEQRNSQEDGGPPGRPSEPGSSPGGSSGGSSGSGGENQ</sequence>
<evidence type="ECO:0000256" key="1">
    <source>
        <dbReference type="ARBA" id="ARBA00004196"/>
    </source>
</evidence>
<comment type="similarity">
    <text evidence="2">Belongs to the membrane fusion protein (MFP) (TC 8.A.1) family.</text>
</comment>
<gene>
    <name evidence="8" type="ORF">Desaf_0486</name>
</gene>
<proteinExistence type="inferred from homology"/>
<dbReference type="Pfam" id="PF25954">
    <property type="entry name" value="Beta-barrel_RND_2"/>
    <property type="match status" value="1"/>
</dbReference>
<feature type="region of interest" description="Disordered" evidence="5">
    <location>
        <begin position="406"/>
        <end position="463"/>
    </location>
</feature>
<dbReference type="Gene3D" id="2.40.420.20">
    <property type="match status" value="1"/>
</dbReference>
<keyword evidence="3 4" id="KW-0175">Coiled coil</keyword>
<dbReference type="Gene3D" id="2.40.30.170">
    <property type="match status" value="1"/>
</dbReference>
<dbReference type="SUPFAM" id="SSF111369">
    <property type="entry name" value="HlyD-like secretion proteins"/>
    <property type="match status" value="3"/>
</dbReference>
<dbReference type="GO" id="GO:0022857">
    <property type="term" value="F:transmembrane transporter activity"/>
    <property type="evidence" value="ECO:0007669"/>
    <property type="project" value="InterPro"/>
</dbReference>
<evidence type="ECO:0000256" key="3">
    <source>
        <dbReference type="ARBA" id="ARBA00023054"/>
    </source>
</evidence>
<protein>
    <submittedName>
        <fullName evidence="8">Efflux transporter, RND family, MFP subunit</fullName>
    </submittedName>
</protein>
<comment type="subcellular location">
    <subcellularLocation>
        <location evidence="1">Cell envelope</location>
    </subcellularLocation>
</comment>
<dbReference type="InterPro" id="IPR058792">
    <property type="entry name" value="Beta-barrel_RND_2"/>
</dbReference>
<name>F3YUF8_DESAF</name>
<dbReference type="Gene3D" id="2.40.50.100">
    <property type="match status" value="1"/>
</dbReference>
<dbReference type="Pfam" id="PF25917">
    <property type="entry name" value="BSH_RND"/>
    <property type="match status" value="1"/>
</dbReference>
<dbReference type="GO" id="GO:0030313">
    <property type="term" value="C:cell envelope"/>
    <property type="evidence" value="ECO:0007669"/>
    <property type="project" value="UniProtKB-SubCell"/>
</dbReference>
<evidence type="ECO:0000313" key="8">
    <source>
        <dbReference type="EMBL" id="EGJ48840.1"/>
    </source>
</evidence>
<dbReference type="GO" id="GO:0016020">
    <property type="term" value="C:membrane"/>
    <property type="evidence" value="ECO:0007669"/>
    <property type="project" value="InterPro"/>
</dbReference>
<evidence type="ECO:0000256" key="5">
    <source>
        <dbReference type="SAM" id="MobiDB-lite"/>
    </source>
</evidence>
<dbReference type="InterPro" id="IPR050465">
    <property type="entry name" value="UPF0194_transport"/>
</dbReference>
<dbReference type="STRING" id="690850.Desaf_0486"/>
<dbReference type="EMBL" id="CP003221">
    <property type="protein sequence ID" value="EGJ48840.1"/>
    <property type="molecule type" value="Genomic_DNA"/>
</dbReference>
<dbReference type="AlphaFoldDB" id="F3YUF8"/>
<dbReference type="PANTHER" id="PTHR32347:SF23">
    <property type="entry name" value="BLL5650 PROTEIN"/>
    <property type="match status" value="1"/>
</dbReference>
<dbReference type="KEGG" id="daf:Desaf_0486"/>
<dbReference type="eggNOG" id="COG0845">
    <property type="taxonomic scope" value="Bacteria"/>
</dbReference>
<dbReference type="InterPro" id="IPR058625">
    <property type="entry name" value="MdtA-like_BSH"/>
</dbReference>
<evidence type="ECO:0000259" key="6">
    <source>
        <dbReference type="Pfam" id="PF25917"/>
    </source>
</evidence>
<feature type="compositionally biased region" description="Gly residues" evidence="5">
    <location>
        <begin position="447"/>
        <end position="463"/>
    </location>
</feature>
<feature type="domain" description="CusB-like beta-barrel" evidence="7">
    <location>
        <begin position="263"/>
        <end position="334"/>
    </location>
</feature>
<dbReference type="PANTHER" id="PTHR32347">
    <property type="entry name" value="EFFLUX SYSTEM COMPONENT YKNX-RELATED"/>
    <property type="match status" value="1"/>
</dbReference>
<evidence type="ECO:0000259" key="7">
    <source>
        <dbReference type="Pfam" id="PF25954"/>
    </source>
</evidence>
<evidence type="ECO:0000313" key="9">
    <source>
        <dbReference type="Proteomes" id="UP000007844"/>
    </source>
</evidence>
<organism evidence="8 9">
    <name type="scientific">Desulfocurvibacter africanus subsp. africanus str. Walvis Bay</name>
    <dbReference type="NCBI Taxonomy" id="690850"/>
    <lineage>
        <taxon>Bacteria</taxon>
        <taxon>Pseudomonadati</taxon>
        <taxon>Thermodesulfobacteriota</taxon>
        <taxon>Desulfovibrionia</taxon>
        <taxon>Desulfovibrionales</taxon>
        <taxon>Desulfovibrionaceae</taxon>
        <taxon>Desulfocurvibacter</taxon>
    </lineage>
</organism>
<reference evidence="8 9" key="1">
    <citation type="journal article" date="2011" name="J. Bacteriol.">
        <title>Genome sequence of the mercury-methylating and pleomorphic Desulfovibrio africanus Strain Walvis Bay.</title>
        <authorList>
            <person name="Brown S.D."/>
            <person name="Wall J.D."/>
            <person name="Kucken A.M."/>
            <person name="Gilmour C.C."/>
            <person name="Podar M."/>
            <person name="Brandt C.C."/>
            <person name="Teshima H."/>
            <person name="Detter J.C."/>
            <person name="Han C.S."/>
            <person name="Land M.L."/>
            <person name="Lucas S."/>
            <person name="Han J."/>
            <person name="Pennacchio L."/>
            <person name="Nolan M."/>
            <person name="Pitluck S."/>
            <person name="Woyke T."/>
            <person name="Goodwin L."/>
            <person name="Palumbo A.V."/>
            <person name="Elias D.A."/>
        </authorList>
    </citation>
    <scope>NUCLEOTIDE SEQUENCE [LARGE SCALE GENOMIC DNA]</scope>
    <source>
        <strain evidence="8 9">Walvis Bay</strain>
    </source>
</reference>
<dbReference type="HOGENOM" id="CLU_018816_14_1_7"/>
<feature type="coiled-coil region" evidence="4">
    <location>
        <begin position="91"/>
        <end position="208"/>
    </location>
</feature>
<accession>F3YUF8</accession>
<keyword evidence="9" id="KW-1185">Reference proteome</keyword>
<dbReference type="Proteomes" id="UP000007844">
    <property type="component" value="Chromosome"/>
</dbReference>
<feature type="domain" description="Multidrug resistance protein MdtA-like barrel-sandwich hybrid" evidence="6">
    <location>
        <begin position="60"/>
        <end position="251"/>
    </location>
</feature>
<dbReference type="NCBIfam" id="TIGR01730">
    <property type="entry name" value="RND_mfp"/>
    <property type="match status" value="1"/>
</dbReference>
<feature type="compositionally biased region" description="Gly residues" evidence="5">
    <location>
        <begin position="415"/>
        <end position="426"/>
    </location>
</feature>
<evidence type="ECO:0000256" key="2">
    <source>
        <dbReference type="ARBA" id="ARBA00009477"/>
    </source>
</evidence>
<dbReference type="RefSeq" id="WP_014258686.1">
    <property type="nucleotide sequence ID" value="NC_016629.1"/>
</dbReference>
<evidence type="ECO:0000256" key="4">
    <source>
        <dbReference type="SAM" id="Coils"/>
    </source>
</evidence>
<dbReference type="InterPro" id="IPR006143">
    <property type="entry name" value="RND_pump_MFP"/>
</dbReference>
<dbReference type="Gene3D" id="1.10.287.470">
    <property type="entry name" value="Helix hairpin bin"/>
    <property type="match status" value="2"/>
</dbReference>